<evidence type="ECO:0000313" key="2">
    <source>
        <dbReference type="Proteomes" id="UP001209878"/>
    </source>
</evidence>
<proteinExistence type="predicted"/>
<dbReference type="SUPFAM" id="SSF52047">
    <property type="entry name" value="RNI-like"/>
    <property type="match status" value="1"/>
</dbReference>
<dbReference type="EMBL" id="JAODUO010002698">
    <property type="protein sequence ID" value="KAK2150892.1"/>
    <property type="molecule type" value="Genomic_DNA"/>
</dbReference>
<dbReference type="Proteomes" id="UP001209878">
    <property type="component" value="Unassembled WGS sequence"/>
</dbReference>
<sequence length="113" mass="12484">MALGNLEKFKIKIVGVWSHPPSLTTLMTHMTGACLQLEVFHLWNNSPCLDTETAAQSLCDCLRQWTRLRQLHLDCAHVTDIDVVSNPGADRCGLSPSTVERLERSLGGGLVTR</sequence>
<gene>
    <name evidence="1" type="ORF">NP493_2708g00001</name>
</gene>
<name>A0AAD9MYW1_RIDPI</name>
<dbReference type="AlphaFoldDB" id="A0AAD9MYW1"/>
<accession>A0AAD9MYW1</accession>
<reference evidence="1" key="1">
    <citation type="journal article" date="2023" name="Mol. Biol. Evol.">
        <title>Third-Generation Sequencing Reveals the Adaptive Role of the Epigenome in Three Deep-Sea Polychaetes.</title>
        <authorList>
            <person name="Perez M."/>
            <person name="Aroh O."/>
            <person name="Sun Y."/>
            <person name="Lan Y."/>
            <person name="Juniper S.K."/>
            <person name="Young C.R."/>
            <person name="Angers B."/>
            <person name="Qian P.Y."/>
        </authorList>
    </citation>
    <scope>NUCLEOTIDE SEQUENCE</scope>
    <source>
        <strain evidence="1">R07B-5</strain>
    </source>
</reference>
<evidence type="ECO:0000313" key="1">
    <source>
        <dbReference type="EMBL" id="KAK2150892.1"/>
    </source>
</evidence>
<organism evidence="1 2">
    <name type="scientific">Ridgeia piscesae</name>
    <name type="common">Tubeworm</name>
    <dbReference type="NCBI Taxonomy" id="27915"/>
    <lineage>
        <taxon>Eukaryota</taxon>
        <taxon>Metazoa</taxon>
        <taxon>Spiralia</taxon>
        <taxon>Lophotrochozoa</taxon>
        <taxon>Annelida</taxon>
        <taxon>Polychaeta</taxon>
        <taxon>Sedentaria</taxon>
        <taxon>Canalipalpata</taxon>
        <taxon>Sabellida</taxon>
        <taxon>Siboglinidae</taxon>
        <taxon>Ridgeia</taxon>
    </lineage>
</organism>
<keyword evidence="2" id="KW-1185">Reference proteome</keyword>
<protein>
    <submittedName>
        <fullName evidence="1">Uncharacterized protein</fullName>
    </submittedName>
</protein>
<comment type="caution">
    <text evidence="1">The sequence shown here is derived from an EMBL/GenBank/DDBJ whole genome shotgun (WGS) entry which is preliminary data.</text>
</comment>